<feature type="transmembrane region" description="Helical" evidence="1">
    <location>
        <begin position="193"/>
        <end position="209"/>
    </location>
</feature>
<feature type="transmembrane region" description="Helical" evidence="1">
    <location>
        <begin position="352"/>
        <end position="373"/>
    </location>
</feature>
<gene>
    <name evidence="2" type="ORF">NVS47_11885</name>
</gene>
<feature type="transmembrane region" description="Helical" evidence="1">
    <location>
        <begin position="239"/>
        <end position="256"/>
    </location>
</feature>
<feature type="transmembrane region" description="Helical" evidence="1">
    <location>
        <begin position="12"/>
        <end position="31"/>
    </location>
</feature>
<sequence>MQSYLIKSRKSISKISLIISLTIIVILFQLVSIKGTAIYLEYIALALFMFVFVTSKKFELLCVVLFLLPSNQYINFGNTSIITILVTFYFLRTLIFNIKLIHVPLLLLGMVLIGYTVLFGNFGTISIAIKTFLYLYFCIDVFTEQNSTVKQKYTEGIKFLVIGIIVSSFISVLLQPDVFNIRFSLAQGQSTNTLGILAGFAIGCILMLIQNEHIYIKKAWLFTVVPLAAVGFLTQSRSFIFTILIAIVWCLVYGLSRLNKKQNFRFLMLLVGLCILLNFIINSNGQWAEVINNALDRIINPKNNDISNSRFVIWSYYLNEFSQNNFILIFGKGTLMSSSLTQVAHNLWLEQLYLLGIAGNIIVISMFVVSIKYIYKKTRIKKLSLYGYLPLIMIFASSFFSHTFVAGADTIRFFLAVLAVGVFTKTPNRQFTGI</sequence>
<feature type="transmembrane region" description="Helical" evidence="1">
    <location>
        <begin position="100"/>
        <end position="119"/>
    </location>
</feature>
<keyword evidence="2" id="KW-0436">Ligase</keyword>
<name>A0ABT1Y5P0_9FIRM</name>
<feature type="transmembrane region" description="Helical" evidence="1">
    <location>
        <begin position="43"/>
        <end position="67"/>
    </location>
</feature>
<evidence type="ECO:0000313" key="2">
    <source>
        <dbReference type="EMBL" id="MCR6546202.1"/>
    </source>
</evidence>
<accession>A0ABT1Y5P0</accession>
<evidence type="ECO:0000313" key="3">
    <source>
        <dbReference type="Proteomes" id="UP001524944"/>
    </source>
</evidence>
<dbReference type="RefSeq" id="WP_257913684.1">
    <property type="nucleotide sequence ID" value="NZ_JANPWE010000005.1"/>
</dbReference>
<comment type="caution">
    <text evidence="2">The sequence shown here is derived from an EMBL/GenBank/DDBJ whole genome shotgun (WGS) entry which is preliminary data.</text>
</comment>
<keyword evidence="1" id="KW-0812">Transmembrane</keyword>
<dbReference type="Proteomes" id="UP001524944">
    <property type="component" value="Unassembled WGS sequence"/>
</dbReference>
<feature type="transmembrane region" description="Helical" evidence="1">
    <location>
        <begin position="155"/>
        <end position="173"/>
    </location>
</feature>
<reference evidence="2 3" key="1">
    <citation type="submission" date="2022-08" db="EMBL/GenBank/DDBJ databases">
        <title>Proteogenomics of the novel Dehalobacterium formicoaceticum strain EZ94 highlights a key role of methyltransferases during anaerobic dichloromethane degradation.</title>
        <authorList>
            <person name="Wasmund K."/>
        </authorList>
    </citation>
    <scope>NUCLEOTIDE SEQUENCE [LARGE SCALE GENOMIC DNA]</scope>
    <source>
        <strain evidence="2 3">EZ94</strain>
    </source>
</reference>
<feature type="transmembrane region" description="Helical" evidence="1">
    <location>
        <begin position="73"/>
        <end position="91"/>
    </location>
</feature>
<organism evidence="2 3">
    <name type="scientific">Dehalobacterium formicoaceticum</name>
    <dbReference type="NCBI Taxonomy" id="51515"/>
    <lineage>
        <taxon>Bacteria</taxon>
        <taxon>Bacillati</taxon>
        <taxon>Bacillota</taxon>
        <taxon>Clostridia</taxon>
        <taxon>Eubacteriales</taxon>
        <taxon>Peptococcaceae</taxon>
        <taxon>Dehalobacterium</taxon>
    </lineage>
</organism>
<keyword evidence="1" id="KW-0472">Membrane</keyword>
<evidence type="ECO:0000256" key="1">
    <source>
        <dbReference type="SAM" id="Phobius"/>
    </source>
</evidence>
<feature type="transmembrane region" description="Helical" evidence="1">
    <location>
        <begin position="263"/>
        <end position="281"/>
    </location>
</feature>
<protein>
    <submittedName>
        <fullName evidence="2">O-antigen ligase family protein</fullName>
    </submittedName>
</protein>
<keyword evidence="1" id="KW-1133">Transmembrane helix</keyword>
<keyword evidence="3" id="KW-1185">Reference proteome</keyword>
<dbReference type="EMBL" id="JANPWE010000005">
    <property type="protein sequence ID" value="MCR6546202.1"/>
    <property type="molecule type" value="Genomic_DNA"/>
</dbReference>
<proteinExistence type="predicted"/>
<dbReference type="GO" id="GO:0016874">
    <property type="term" value="F:ligase activity"/>
    <property type="evidence" value="ECO:0007669"/>
    <property type="project" value="UniProtKB-KW"/>
</dbReference>
<feature type="transmembrane region" description="Helical" evidence="1">
    <location>
        <begin position="385"/>
        <end position="405"/>
    </location>
</feature>